<dbReference type="CDD" id="cd06662">
    <property type="entry name" value="SURF1"/>
    <property type="match status" value="1"/>
</dbReference>
<dbReference type="PANTHER" id="PTHR23427:SF2">
    <property type="entry name" value="SURFEIT LOCUS PROTEIN 1"/>
    <property type="match status" value="1"/>
</dbReference>
<keyword evidence="4 6" id="KW-1133">Transmembrane helix</keyword>
<evidence type="ECO:0000313" key="8">
    <source>
        <dbReference type="Proteomes" id="UP000184268"/>
    </source>
</evidence>
<gene>
    <name evidence="7" type="ORF">SAMN02745129_3672</name>
</gene>
<dbReference type="InterPro" id="IPR002994">
    <property type="entry name" value="Surf1/Shy1"/>
</dbReference>
<dbReference type="Proteomes" id="UP000184268">
    <property type="component" value="Unassembled WGS sequence"/>
</dbReference>
<evidence type="ECO:0000256" key="1">
    <source>
        <dbReference type="ARBA" id="ARBA00004370"/>
    </source>
</evidence>
<keyword evidence="6" id="KW-1003">Cell membrane</keyword>
<dbReference type="PROSITE" id="PS50895">
    <property type="entry name" value="SURF1"/>
    <property type="match status" value="1"/>
</dbReference>
<dbReference type="RefSeq" id="WP_073325979.1">
    <property type="nucleotide sequence ID" value="NZ_FQXG01000006.1"/>
</dbReference>
<evidence type="ECO:0000256" key="5">
    <source>
        <dbReference type="ARBA" id="ARBA00023136"/>
    </source>
</evidence>
<dbReference type="Pfam" id="PF02104">
    <property type="entry name" value="SURF1"/>
    <property type="match status" value="1"/>
</dbReference>
<name>A0A1M5XT07_9GAMM</name>
<comment type="subcellular location">
    <subcellularLocation>
        <location evidence="6">Cell membrane</location>
        <topology evidence="6">Multi-pass membrane protein</topology>
    </subcellularLocation>
    <subcellularLocation>
        <location evidence="1">Membrane</location>
    </subcellularLocation>
</comment>
<evidence type="ECO:0000256" key="4">
    <source>
        <dbReference type="ARBA" id="ARBA00022989"/>
    </source>
</evidence>
<comment type="caution">
    <text evidence="6">Lacks conserved residue(s) required for the propagation of feature annotation.</text>
</comment>
<evidence type="ECO:0000256" key="3">
    <source>
        <dbReference type="ARBA" id="ARBA00022692"/>
    </source>
</evidence>
<keyword evidence="5 6" id="KW-0472">Membrane</keyword>
<sequence length="237" mass="26746">MLRASVGLLITLLSFALLVKLGLWQLDRAEEKRALMAQLEARQQQSLSWPLDDDDLAGYRLGIEGRWLSEHGLLLENQVLNGQVGYRWLVPFEVSAQQPWLLVDLGFVPAPMQRTELPVLPALPEYGAVEGRLTQPGTNRLAMALLPEAGITTRIQALNWPELTQWFEHPLVPAVLWLEQPSELGFERPWRPINLSPEKHQAYALQWFSLAAACLVIALIVAWRGRLQPAQRVDNLG</sequence>
<dbReference type="GO" id="GO:0005886">
    <property type="term" value="C:plasma membrane"/>
    <property type="evidence" value="ECO:0007669"/>
    <property type="project" value="UniProtKB-SubCell"/>
</dbReference>
<keyword evidence="3 6" id="KW-0812">Transmembrane</keyword>
<keyword evidence="8" id="KW-1185">Reference proteome</keyword>
<dbReference type="STRING" id="299255.SAMN02745129_3672"/>
<proteinExistence type="inferred from homology"/>
<organism evidence="7 8">
    <name type="scientific">Ferrimonas marina</name>
    <dbReference type="NCBI Taxonomy" id="299255"/>
    <lineage>
        <taxon>Bacteria</taxon>
        <taxon>Pseudomonadati</taxon>
        <taxon>Pseudomonadota</taxon>
        <taxon>Gammaproteobacteria</taxon>
        <taxon>Alteromonadales</taxon>
        <taxon>Ferrimonadaceae</taxon>
        <taxon>Ferrimonas</taxon>
    </lineage>
</organism>
<dbReference type="OrthoDB" id="9789940at2"/>
<feature type="transmembrane region" description="Helical" evidence="6">
    <location>
        <begin position="204"/>
        <end position="223"/>
    </location>
</feature>
<accession>A0A1M5XT07</accession>
<comment type="similarity">
    <text evidence="2 6">Belongs to the SURF1 family.</text>
</comment>
<evidence type="ECO:0000256" key="6">
    <source>
        <dbReference type="RuleBase" id="RU363076"/>
    </source>
</evidence>
<dbReference type="PANTHER" id="PTHR23427">
    <property type="entry name" value="SURFEIT LOCUS PROTEIN"/>
    <property type="match status" value="1"/>
</dbReference>
<evidence type="ECO:0000313" key="7">
    <source>
        <dbReference type="EMBL" id="SHI02889.1"/>
    </source>
</evidence>
<evidence type="ECO:0000256" key="2">
    <source>
        <dbReference type="ARBA" id="ARBA00007165"/>
    </source>
</evidence>
<protein>
    <recommendedName>
        <fullName evidence="6">SURF1-like protein</fullName>
    </recommendedName>
</protein>
<reference evidence="7 8" key="1">
    <citation type="submission" date="2016-11" db="EMBL/GenBank/DDBJ databases">
        <authorList>
            <person name="Jaros S."/>
            <person name="Januszkiewicz K."/>
            <person name="Wedrychowicz H."/>
        </authorList>
    </citation>
    <scope>NUCLEOTIDE SEQUENCE [LARGE SCALE GENOMIC DNA]</scope>
    <source>
        <strain evidence="7 8">DSM 16917</strain>
    </source>
</reference>
<dbReference type="AlphaFoldDB" id="A0A1M5XT07"/>
<dbReference type="EMBL" id="FQXG01000006">
    <property type="protein sequence ID" value="SHI02889.1"/>
    <property type="molecule type" value="Genomic_DNA"/>
</dbReference>
<dbReference type="InterPro" id="IPR045214">
    <property type="entry name" value="Surf1/Surf4"/>
</dbReference>